<reference evidence="1 2" key="1">
    <citation type="journal article" date="2018" name="Front. Plant Sci.">
        <title>Red Clover (Trifolium pratense) and Zigzag Clover (T. medium) - A Picture of Genomic Similarities and Differences.</title>
        <authorList>
            <person name="Dluhosova J."/>
            <person name="Istvanek J."/>
            <person name="Nedelnik J."/>
            <person name="Repkova J."/>
        </authorList>
    </citation>
    <scope>NUCLEOTIDE SEQUENCE [LARGE SCALE GENOMIC DNA]</scope>
    <source>
        <strain evidence="2">cv. 10/8</strain>
        <tissue evidence="1">Leaf</tissue>
    </source>
</reference>
<name>A0A392W4V7_9FABA</name>
<accession>A0A392W4V7</accession>
<sequence length="48" mass="5448">AIIGQMSIHIEFKEIPGKGTPTLVVTVNKRKRRRRSDAIYSDVVVVIR</sequence>
<dbReference type="Proteomes" id="UP000265520">
    <property type="component" value="Unassembled WGS sequence"/>
</dbReference>
<organism evidence="1 2">
    <name type="scientific">Trifolium medium</name>
    <dbReference type="NCBI Taxonomy" id="97028"/>
    <lineage>
        <taxon>Eukaryota</taxon>
        <taxon>Viridiplantae</taxon>
        <taxon>Streptophyta</taxon>
        <taxon>Embryophyta</taxon>
        <taxon>Tracheophyta</taxon>
        <taxon>Spermatophyta</taxon>
        <taxon>Magnoliopsida</taxon>
        <taxon>eudicotyledons</taxon>
        <taxon>Gunneridae</taxon>
        <taxon>Pentapetalae</taxon>
        <taxon>rosids</taxon>
        <taxon>fabids</taxon>
        <taxon>Fabales</taxon>
        <taxon>Fabaceae</taxon>
        <taxon>Papilionoideae</taxon>
        <taxon>50 kb inversion clade</taxon>
        <taxon>NPAAA clade</taxon>
        <taxon>Hologalegina</taxon>
        <taxon>IRL clade</taxon>
        <taxon>Trifolieae</taxon>
        <taxon>Trifolium</taxon>
    </lineage>
</organism>
<proteinExistence type="predicted"/>
<evidence type="ECO:0000313" key="1">
    <source>
        <dbReference type="EMBL" id="MCI95684.1"/>
    </source>
</evidence>
<dbReference type="EMBL" id="LXQA011393972">
    <property type="protein sequence ID" value="MCI95684.1"/>
    <property type="molecule type" value="Genomic_DNA"/>
</dbReference>
<evidence type="ECO:0000313" key="2">
    <source>
        <dbReference type="Proteomes" id="UP000265520"/>
    </source>
</evidence>
<dbReference type="AlphaFoldDB" id="A0A392W4V7"/>
<protein>
    <submittedName>
        <fullName evidence="1">Uncharacterized protein</fullName>
    </submittedName>
</protein>
<keyword evidence="2" id="KW-1185">Reference proteome</keyword>
<comment type="caution">
    <text evidence="1">The sequence shown here is derived from an EMBL/GenBank/DDBJ whole genome shotgun (WGS) entry which is preliminary data.</text>
</comment>
<feature type="non-terminal residue" evidence="1">
    <location>
        <position position="1"/>
    </location>
</feature>